<evidence type="ECO:0008006" key="4">
    <source>
        <dbReference type="Google" id="ProtNLM"/>
    </source>
</evidence>
<accession>A0A3S8ZPS4</accession>
<keyword evidence="1" id="KW-1133">Transmembrane helix</keyword>
<evidence type="ECO:0000313" key="2">
    <source>
        <dbReference type="EMBL" id="AZN35473.1"/>
    </source>
</evidence>
<dbReference type="Proteomes" id="UP000282438">
    <property type="component" value="Chromosome"/>
</dbReference>
<sequence>MGGLSTKVIAVQWIKQTSIILIGWAWNTRQLGRALIRTFGAWEWCLIFACISTLVSIGVTVHLRSQVRILEWKRANPQSGSPAVLVKVDALSLAETKQRLQDFERVLIPHENIPQVLGDLLRLAEDEGLLIRRADYRPTDDTSGHFMRYRINMPIKGKSESIHRYLRGAMHAQRNLILESVQLKREASESDDMEANVRWVLLTRLPLENAVGKKARP</sequence>
<evidence type="ECO:0000256" key="1">
    <source>
        <dbReference type="SAM" id="Phobius"/>
    </source>
</evidence>
<evidence type="ECO:0000313" key="3">
    <source>
        <dbReference type="Proteomes" id="UP000282438"/>
    </source>
</evidence>
<gene>
    <name evidence="2" type="ORF">EJO50_02610</name>
</gene>
<keyword evidence="1" id="KW-0472">Membrane</keyword>
<dbReference type="AlphaFoldDB" id="A0A3S8ZPS4"/>
<feature type="transmembrane region" description="Helical" evidence="1">
    <location>
        <begin position="41"/>
        <end position="63"/>
    </location>
</feature>
<keyword evidence="1" id="KW-0812">Transmembrane</keyword>
<name>A0A3S8ZPS4_9NEIS</name>
<reference evidence="2 3" key="1">
    <citation type="submission" date="2018-12" db="EMBL/GenBank/DDBJ databases">
        <title>Complete genome sequence of Iodobacter sp. H11R3.</title>
        <authorList>
            <person name="Bae J.-W."/>
        </authorList>
    </citation>
    <scope>NUCLEOTIDE SEQUENCE [LARGE SCALE GENOMIC DNA]</scope>
    <source>
        <strain evidence="2 3">H11R3</strain>
    </source>
</reference>
<protein>
    <recommendedName>
        <fullName evidence="4">Transmembrane protein</fullName>
    </recommendedName>
</protein>
<dbReference type="KEGG" id="iod:EJO50_02610"/>
<dbReference type="EMBL" id="CP034433">
    <property type="protein sequence ID" value="AZN35473.1"/>
    <property type="molecule type" value="Genomic_DNA"/>
</dbReference>
<proteinExistence type="predicted"/>
<dbReference type="RefSeq" id="WP_125971441.1">
    <property type="nucleotide sequence ID" value="NZ_CP034433.1"/>
</dbReference>
<organism evidence="2 3">
    <name type="scientific">Iodobacter ciconiae</name>
    <dbReference type="NCBI Taxonomy" id="2496266"/>
    <lineage>
        <taxon>Bacteria</taxon>
        <taxon>Pseudomonadati</taxon>
        <taxon>Pseudomonadota</taxon>
        <taxon>Betaproteobacteria</taxon>
        <taxon>Neisseriales</taxon>
        <taxon>Chitinibacteraceae</taxon>
        <taxon>Iodobacter</taxon>
    </lineage>
</organism>
<dbReference type="OrthoDB" id="8781841at2"/>
<keyword evidence="3" id="KW-1185">Reference proteome</keyword>